<evidence type="ECO:0000313" key="4">
    <source>
        <dbReference type="Proteomes" id="UP000008694"/>
    </source>
</evidence>
<protein>
    <submittedName>
        <fullName evidence="3">Uncharacterized protein</fullName>
    </submittedName>
</protein>
<reference evidence="4" key="1">
    <citation type="journal article" date="2011" name="Nat. Genet.">
        <title>The Arabidopsis lyrata genome sequence and the basis of rapid genome size change.</title>
        <authorList>
            <person name="Hu T.T."/>
            <person name="Pattyn P."/>
            <person name="Bakker E.G."/>
            <person name="Cao J."/>
            <person name="Cheng J.-F."/>
            <person name="Clark R.M."/>
            <person name="Fahlgren N."/>
            <person name="Fawcett J.A."/>
            <person name="Grimwood J."/>
            <person name="Gundlach H."/>
            <person name="Haberer G."/>
            <person name="Hollister J.D."/>
            <person name="Ossowski S."/>
            <person name="Ottilar R.P."/>
            <person name="Salamov A.A."/>
            <person name="Schneeberger K."/>
            <person name="Spannagl M."/>
            <person name="Wang X."/>
            <person name="Yang L."/>
            <person name="Nasrallah M.E."/>
            <person name="Bergelson J."/>
            <person name="Carrington J.C."/>
            <person name="Gaut B.S."/>
            <person name="Schmutz J."/>
            <person name="Mayer K.F.X."/>
            <person name="Van de Peer Y."/>
            <person name="Grigoriev I.V."/>
            <person name="Nordborg M."/>
            <person name="Weigel D."/>
            <person name="Guo Y.-L."/>
        </authorList>
    </citation>
    <scope>NUCLEOTIDE SEQUENCE [LARGE SCALE GENOMIC DNA]</scope>
    <source>
        <strain evidence="4">cv. MN47</strain>
    </source>
</reference>
<evidence type="ECO:0000256" key="1">
    <source>
        <dbReference type="SAM" id="Phobius"/>
    </source>
</evidence>
<sequence>MAQILHLIWMIFCVHLLCISSQQETGFIYKGLGQTDHGHGGAKGLLQLTDGSRLKMGHTFNSTRSLSFSTQFVCALVSKAGFVCGHRMDLLVQVVVLPTIIMYLALGAVYVYARRRYTKLREEWEKEYNVPRRFTYKSLYMAPKGFNKDGLVRKRGFGEVAMLKKRMSAKFTLGSFGGNMMDFLALFIFGGNMINLP</sequence>
<dbReference type="Gramene" id="fgenesh1_pg.C_scaffold_5001019">
    <property type="protein sequence ID" value="fgenesh1_pg.C_scaffold_5001019"/>
    <property type="gene ID" value="fgenesh1_pg.C_scaffold_5001019"/>
</dbReference>
<keyword evidence="1" id="KW-0812">Transmembrane</keyword>
<dbReference type="HOGENOM" id="CLU_1385882_0_0_1"/>
<feature type="chain" id="PRO_5003102093" evidence="2">
    <location>
        <begin position="22"/>
        <end position="197"/>
    </location>
</feature>
<name>D7LMM1_ARALL</name>
<keyword evidence="1" id="KW-1133">Transmembrane helix</keyword>
<accession>D7LMM1</accession>
<proteinExistence type="predicted"/>
<evidence type="ECO:0000256" key="2">
    <source>
        <dbReference type="SAM" id="SignalP"/>
    </source>
</evidence>
<dbReference type="InterPro" id="IPR013320">
    <property type="entry name" value="ConA-like_dom_sf"/>
</dbReference>
<dbReference type="Proteomes" id="UP000008694">
    <property type="component" value="Unassembled WGS sequence"/>
</dbReference>
<dbReference type="EMBL" id="GL348717">
    <property type="protein sequence ID" value="EFH53664.1"/>
    <property type="molecule type" value="Genomic_DNA"/>
</dbReference>
<keyword evidence="4" id="KW-1185">Reference proteome</keyword>
<organism evidence="4">
    <name type="scientific">Arabidopsis lyrata subsp. lyrata</name>
    <name type="common">Lyre-leaved rock-cress</name>
    <dbReference type="NCBI Taxonomy" id="81972"/>
    <lineage>
        <taxon>Eukaryota</taxon>
        <taxon>Viridiplantae</taxon>
        <taxon>Streptophyta</taxon>
        <taxon>Embryophyta</taxon>
        <taxon>Tracheophyta</taxon>
        <taxon>Spermatophyta</taxon>
        <taxon>Magnoliopsida</taxon>
        <taxon>eudicotyledons</taxon>
        <taxon>Gunneridae</taxon>
        <taxon>Pentapetalae</taxon>
        <taxon>rosids</taxon>
        <taxon>malvids</taxon>
        <taxon>Brassicales</taxon>
        <taxon>Brassicaceae</taxon>
        <taxon>Camelineae</taxon>
        <taxon>Arabidopsis</taxon>
    </lineage>
</organism>
<dbReference type="STRING" id="81972.D7LMM1"/>
<feature type="transmembrane region" description="Helical" evidence="1">
    <location>
        <begin position="90"/>
        <end position="113"/>
    </location>
</feature>
<dbReference type="AlphaFoldDB" id="D7LMM1"/>
<feature type="signal peptide" evidence="2">
    <location>
        <begin position="1"/>
        <end position="21"/>
    </location>
</feature>
<feature type="transmembrane region" description="Helical" evidence="1">
    <location>
        <begin position="171"/>
        <end position="194"/>
    </location>
</feature>
<evidence type="ECO:0000313" key="3">
    <source>
        <dbReference type="EMBL" id="EFH53664.1"/>
    </source>
</evidence>
<gene>
    <name evidence="3" type="ORF">ARALYDRAFT_347627</name>
</gene>
<dbReference type="SUPFAM" id="SSF49899">
    <property type="entry name" value="Concanavalin A-like lectins/glucanases"/>
    <property type="match status" value="1"/>
</dbReference>
<keyword evidence="1" id="KW-0472">Membrane</keyword>
<keyword evidence="2" id="KW-0732">Signal</keyword>